<organism evidence="1 2">
    <name type="scientific">Saguinus oedipus</name>
    <name type="common">Cotton-top tamarin</name>
    <name type="synonym">Oedipomidas oedipus</name>
    <dbReference type="NCBI Taxonomy" id="9490"/>
    <lineage>
        <taxon>Eukaryota</taxon>
        <taxon>Metazoa</taxon>
        <taxon>Chordata</taxon>
        <taxon>Craniata</taxon>
        <taxon>Vertebrata</taxon>
        <taxon>Euteleostomi</taxon>
        <taxon>Mammalia</taxon>
        <taxon>Eutheria</taxon>
        <taxon>Euarchontoglires</taxon>
        <taxon>Primates</taxon>
        <taxon>Haplorrhini</taxon>
        <taxon>Platyrrhini</taxon>
        <taxon>Cebidae</taxon>
        <taxon>Callitrichinae</taxon>
        <taxon>Saguinus</taxon>
    </lineage>
</organism>
<evidence type="ECO:0000313" key="2">
    <source>
        <dbReference type="Proteomes" id="UP001266305"/>
    </source>
</evidence>
<proteinExistence type="predicted"/>
<keyword evidence="2" id="KW-1185">Reference proteome</keyword>
<protein>
    <submittedName>
        <fullName evidence="1">Uncharacterized protein</fullName>
    </submittedName>
</protein>
<accession>A0ABQ9UHM6</accession>
<evidence type="ECO:0000313" key="1">
    <source>
        <dbReference type="EMBL" id="KAK2095767.1"/>
    </source>
</evidence>
<gene>
    <name evidence="1" type="ORF">P7K49_027183</name>
</gene>
<sequence>MDNSSPDIGEILQRPPTLSKLRSTVLRSNEVMYNVRHFVTIIMFSLICDTLMERRTQAGWGAPYTKLGSLDLVQSPK</sequence>
<dbReference type="EMBL" id="JASSZA010000013">
    <property type="protein sequence ID" value="KAK2095767.1"/>
    <property type="molecule type" value="Genomic_DNA"/>
</dbReference>
<name>A0ABQ9UHM6_SAGOE</name>
<dbReference type="Proteomes" id="UP001266305">
    <property type="component" value="Unassembled WGS sequence"/>
</dbReference>
<comment type="caution">
    <text evidence="1">The sequence shown here is derived from an EMBL/GenBank/DDBJ whole genome shotgun (WGS) entry which is preliminary data.</text>
</comment>
<reference evidence="1 2" key="1">
    <citation type="submission" date="2023-05" db="EMBL/GenBank/DDBJ databases">
        <title>B98-5 Cell Line De Novo Hybrid Assembly: An Optical Mapping Approach.</title>
        <authorList>
            <person name="Kananen K."/>
            <person name="Auerbach J.A."/>
            <person name="Kautto E."/>
            <person name="Blachly J.S."/>
        </authorList>
    </citation>
    <scope>NUCLEOTIDE SEQUENCE [LARGE SCALE GENOMIC DNA]</scope>
    <source>
        <strain evidence="1">B95-8</strain>
        <tissue evidence="1">Cell line</tissue>
    </source>
</reference>